<feature type="domain" description="Deacetylase sirtuin-type" evidence="8">
    <location>
        <begin position="23"/>
        <end position="303"/>
    </location>
</feature>
<comment type="catalytic activity">
    <reaction evidence="5">
        <text>N(6)-acetyl-L-lysyl-[protein] + NAD(+) + H2O = 2''-O-acetyl-ADP-D-ribose + nicotinamide + L-lysyl-[protein]</text>
        <dbReference type="Rhea" id="RHEA:43636"/>
        <dbReference type="Rhea" id="RHEA-COMP:9752"/>
        <dbReference type="Rhea" id="RHEA-COMP:10731"/>
        <dbReference type="ChEBI" id="CHEBI:15377"/>
        <dbReference type="ChEBI" id="CHEBI:17154"/>
        <dbReference type="ChEBI" id="CHEBI:29969"/>
        <dbReference type="ChEBI" id="CHEBI:57540"/>
        <dbReference type="ChEBI" id="CHEBI:61930"/>
        <dbReference type="ChEBI" id="CHEBI:83767"/>
        <dbReference type="EC" id="2.3.1.286"/>
    </reaction>
</comment>
<feature type="binding site" evidence="5">
    <location>
        <position position="289"/>
    </location>
    <ligand>
        <name>NAD(+)</name>
        <dbReference type="ChEBI" id="CHEBI:57540"/>
    </ligand>
</feature>
<comment type="caution">
    <text evidence="9">The sequence shown here is derived from an EMBL/GenBank/DDBJ whole genome shotgun (WGS) entry which is preliminary data.</text>
</comment>
<evidence type="ECO:0000256" key="5">
    <source>
        <dbReference type="HAMAP-Rule" id="MF_01967"/>
    </source>
</evidence>
<dbReference type="RefSeq" id="WP_200238329.1">
    <property type="nucleotide sequence ID" value="NZ_NRRV01000030.1"/>
</dbReference>
<dbReference type="Gene3D" id="3.40.50.1220">
    <property type="entry name" value="TPP-binding domain"/>
    <property type="match status" value="1"/>
</dbReference>
<dbReference type="InterPro" id="IPR050134">
    <property type="entry name" value="NAD-dep_sirtuin_deacylases"/>
</dbReference>
<evidence type="ECO:0000313" key="10">
    <source>
        <dbReference type="Proteomes" id="UP000748752"/>
    </source>
</evidence>
<comment type="function">
    <text evidence="5">NAD-dependent protein deacetylase which modulates the activities of several enzymes which are inactive in their acetylated form.</text>
</comment>
<dbReference type="InterPro" id="IPR026590">
    <property type="entry name" value="Ssirtuin_cat_dom"/>
</dbReference>
<keyword evidence="5" id="KW-0963">Cytoplasm</keyword>
<keyword evidence="3 5" id="KW-0862">Zinc</keyword>
<dbReference type="InterPro" id="IPR003000">
    <property type="entry name" value="Sirtuin"/>
</dbReference>
<dbReference type="NCBIfam" id="NF003738">
    <property type="entry name" value="PRK05333.1"/>
    <property type="match status" value="1"/>
</dbReference>
<comment type="cofactor">
    <cofactor evidence="5">
        <name>Zn(2+)</name>
        <dbReference type="ChEBI" id="CHEBI:29105"/>
    </cofactor>
    <text evidence="5">Binds 1 zinc ion per subunit.</text>
</comment>
<comment type="subcellular location">
    <subcellularLocation>
        <location evidence="5">Cytoplasm</location>
    </subcellularLocation>
</comment>
<feature type="compositionally biased region" description="Low complexity" evidence="7">
    <location>
        <begin position="1"/>
        <end position="12"/>
    </location>
</feature>
<keyword evidence="2 5" id="KW-0479">Metal-binding</keyword>
<evidence type="ECO:0000313" key="9">
    <source>
        <dbReference type="EMBL" id="MBK1631698.1"/>
    </source>
</evidence>
<organism evidence="9 10">
    <name type="scientific">Thiohalocapsa halophila</name>
    <dbReference type="NCBI Taxonomy" id="69359"/>
    <lineage>
        <taxon>Bacteria</taxon>
        <taxon>Pseudomonadati</taxon>
        <taxon>Pseudomonadota</taxon>
        <taxon>Gammaproteobacteria</taxon>
        <taxon>Chromatiales</taxon>
        <taxon>Chromatiaceae</taxon>
        <taxon>Thiohalocapsa</taxon>
    </lineage>
</organism>
<dbReference type="InterPro" id="IPR029035">
    <property type="entry name" value="DHS-like_NAD/FAD-binding_dom"/>
</dbReference>
<dbReference type="InterPro" id="IPR026587">
    <property type="entry name" value="Sirtuin_class_II"/>
</dbReference>
<comment type="similarity">
    <text evidence="5">Belongs to the sirtuin family. Class II subfamily.</text>
</comment>
<comment type="caution">
    <text evidence="5">Lacks conserved residue(s) required for the propagation of feature annotation.</text>
</comment>
<sequence length="312" mass="33041">MSLAAAPAQARPADTEASLDGEPSTAPLAVAQALAGFIRAHAPLCVLTGAGCSTDSGIPDYRDRAGNWKRAEPIRYQRFVRDPAARRRYWARSYVGWPRVAAARPNSTHRALAALEARGLVTQIITQNVDGLHQRAGARRVLDLHGRLDVVDCLNCGLRQPRERVQALLAAHNPGCVPVAAELSAPDGDVLLADAMQAGFQVPECPRCAGLLKPAVVFFGENVPKPRVAHAMDQLARAGGLLVVGSSLTVFSGYRFCRQAAQASQPMALLNRGRTRADDLGGLKLDADCGATLTAALRLLSDDAQPPAPAAI</sequence>
<feature type="binding site" evidence="5 6">
    <location>
        <position position="205"/>
    </location>
    <ligand>
        <name>Zn(2+)</name>
        <dbReference type="ChEBI" id="CHEBI:29105"/>
    </ligand>
</feature>
<dbReference type="InterPro" id="IPR026591">
    <property type="entry name" value="Sirtuin_cat_small_dom_sf"/>
</dbReference>
<feature type="region of interest" description="Disordered" evidence="7">
    <location>
        <begin position="1"/>
        <end position="22"/>
    </location>
</feature>
<protein>
    <recommendedName>
        <fullName evidence="5">NAD-dependent protein deacetylase</fullName>
        <ecNumber evidence="5">2.3.1.286</ecNumber>
    </recommendedName>
    <alternativeName>
        <fullName evidence="5">Regulatory protein SIR2 homolog</fullName>
    </alternativeName>
</protein>
<feature type="binding site" evidence="5">
    <location>
        <begin position="127"/>
        <end position="130"/>
    </location>
    <ligand>
        <name>NAD(+)</name>
        <dbReference type="ChEBI" id="CHEBI:57540"/>
    </ligand>
</feature>
<proteinExistence type="inferred from homology"/>
<accession>A0ABS1CII1</accession>
<dbReference type="Gene3D" id="3.30.1600.10">
    <property type="entry name" value="SIR2/SIRT2 'Small Domain"/>
    <property type="match status" value="1"/>
</dbReference>
<dbReference type="EC" id="2.3.1.286" evidence="5"/>
<feature type="binding site" evidence="5">
    <location>
        <begin position="271"/>
        <end position="273"/>
    </location>
    <ligand>
        <name>NAD(+)</name>
        <dbReference type="ChEBI" id="CHEBI:57540"/>
    </ligand>
</feature>
<feature type="binding site" evidence="5">
    <location>
        <begin position="245"/>
        <end position="247"/>
    </location>
    <ligand>
        <name>NAD(+)</name>
        <dbReference type="ChEBI" id="CHEBI:57540"/>
    </ligand>
</feature>
<evidence type="ECO:0000259" key="8">
    <source>
        <dbReference type="PROSITE" id="PS50305"/>
    </source>
</evidence>
<evidence type="ECO:0000256" key="2">
    <source>
        <dbReference type="ARBA" id="ARBA00022723"/>
    </source>
</evidence>
<feature type="binding site" evidence="5 6">
    <location>
        <position position="153"/>
    </location>
    <ligand>
        <name>Zn(2+)</name>
        <dbReference type="ChEBI" id="CHEBI:29105"/>
    </ligand>
</feature>
<feature type="binding site" evidence="5 6">
    <location>
        <position position="208"/>
    </location>
    <ligand>
        <name>Zn(2+)</name>
        <dbReference type="ChEBI" id="CHEBI:29105"/>
    </ligand>
</feature>
<dbReference type="PANTHER" id="PTHR11085">
    <property type="entry name" value="NAD-DEPENDENT PROTEIN DEACYLASE SIRTUIN-5, MITOCHONDRIAL-RELATED"/>
    <property type="match status" value="1"/>
</dbReference>
<reference evidence="9 10" key="1">
    <citation type="journal article" date="2020" name="Microorganisms">
        <title>Osmotic Adaptation and Compatible Solute Biosynthesis of Phototrophic Bacteria as Revealed from Genome Analyses.</title>
        <authorList>
            <person name="Imhoff J.F."/>
            <person name="Rahn T."/>
            <person name="Kunzel S."/>
            <person name="Keller A."/>
            <person name="Neulinger S.C."/>
        </authorList>
    </citation>
    <scope>NUCLEOTIDE SEQUENCE [LARGE SCALE GENOMIC DNA]</scope>
    <source>
        <strain evidence="9 10">DSM 6210</strain>
    </source>
</reference>
<keyword evidence="10" id="KW-1185">Reference proteome</keyword>
<evidence type="ECO:0000256" key="1">
    <source>
        <dbReference type="ARBA" id="ARBA00022679"/>
    </source>
</evidence>
<dbReference type="SUPFAM" id="SSF52467">
    <property type="entry name" value="DHS-like NAD/FAD-binding domain"/>
    <property type="match status" value="1"/>
</dbReference>
<dbReference type="HAMAP" id="MF_01967">
    <property type="entry name" value="Sirtuin_ClassII"/>
    <property type="match status" value="1"/>
</dbReference>
<dbReference type="Pfam" id="PF02146">
    <property type="entry name" value="SIR2"/>
    <property type="match status" value="1"/>
</dbReference>
<evidence type="ECO:0000256" key="6">
    <source>
        <dbReference type="PROSITE-ProRule" id="PRU00236"/>
    </source>
</evidence>
<gene>
    <name evidence="5" type="primary">cobB</name>
    <name evidence="9" type="ORF">CKO31_13265</name>
</gene>
<keyword evidence="1 5" id="KW-0808">Transferase</keyword>
<dbReference type="EMBL" id="NRRV01000030">
    <property type="protein sequence ID" value="MBK1631698.1"/>
    <property type="molecule type" value="Genomic_DNA"/>
</dbReference>
<dbReference type="Proteomes" id="UP000748752">
    <property type="component" value="Unassembled WGS sequence"/>
</dbReference>
<name>A0ABS1CII1_9GAMM</name>
<feature type="binding site" evidence="5 6">
    <location>
        <position position="156"/>
    </location>
    <ligand>
        <name>Zn(2+)</name>
        <dbReference type="ChEBI" id="CHEBI:29105"/>
    </ligand>
</feature>
<dbReference type="PANTHER" id="PTHR11085:SF10">
    <property type="entry name" value="NAD-DEPENDENT PROTEIN DEACYLASE SIRTUIN-5, MITOCHONDRIAL-RELATED"/>
    <property type="match status" value="1"/>
</dbReference>
<keyword evidence="4 5" id="KW-0520">NAD</keyword>
<dbReference type="PROSITE" id="PS50305">
    <property type="entry name" value="SIRTUIN"/>
    <property type="match status" value="1"/>
</dbReference>
<evidence type="ECO:0000256" key="4">
    <source>
        <dbReference type="ARBA" id="ARBA00023027"/>
    </source>
</evidence>
<feature type="active site" description="Proton acceptor" evidence="5 6">
    <location>
        <position position="145"/>
    </location>
</feature>
<evidence type="ECO:0000256" key="7">
    <source>
        <dbReference type="SAM" id="MobiDB-lite"/>
    </source>
</evidence>
<evidence type="ECO:0000256" key="3">
    <source>
        <dbReference type="ARBA" id="ARBA00022833"/>
    </source>
</evidence>